<feature type="domain" description="DUF5753" evidence="1">
    <location>
        <begin position="57"/>
        <end position="228"/>
    </location>
</feature>
<dbReference type="InterPro" id="IPR043917">
    <property type="entry name" value="DUF5753"/>
</dbReference>
<comment type="caution">
    <text evidence="2">The sequence shown here is derived from an EMBL/GenBank/DDBJ whole genome shotgun (WGS) entry which is preliminary data.</text>
</comment>
<evidence type="ECO:0000259" key="1">
    <source>
        <dbReference type="Pfam" id="PF19054"/>
    </source>
</evidence>
<protein>
    <recommendedName>
        <fullName evidence="1">DUF5753 domain-containing protein</fullName>
    </recommendedName>
</protein>
<dbReference type="EMBL" id="SLXQ01000001">
    <property type="protein sequence ID" value="TCP56061.1"/>
    <property type="molecule type" value="Genomic_DNA"/>
</dbReference>
<sequence>MNGKQAVTDVDLLTWCQVTGASDDETEQLRATLRSIRTDEARWVRQLAAGHRALQDEMASSEQAATHIRSFDLALIPGLLQTAEYARNVFLSLATLRGTVRDVDEAVRARMQRQNVLYDSGKTIELLTSEFSLRCPVGSRSTMAAQIDRLLALEGLPAIRFGIIPLNVEYPLPPLHGFTILSGHVLVETLHREASTEDPDDVVLYERIAEQLWSVAVEGDEARAVLRQVAAELRASG</sequence>
<evidence type="ECO:0000313" key="3">
    <source>
        <dbReference type="Proteomes" id="UP000294911"/>
    </source>
</evidence>
<dbReference type="Proteomes" id="UP000294911">
    <property type="component" value="Unassembled WGS sequence"/>
</dbReference>
<keyword evidence="3" id="KW-1185">Reference proteome</keyword>
<evidence type="ECO:0000313" key="2">
    <source>
        <dbReference type="EMBL" id="TCP56061.1"/>
    </source>
</evidence>
<gene>
    <name evidence="2" type="ORF">EV191_1011</name>
</gene>
<accession>A0A4R2R8S4</accession>
<dbReference type="Pfam" id="PF19054">
    <property type="entry name" value="DUF5753"/>
    <property type="match status" value="1"/>
</dbReference>
<proteinExistence type="predicted"/>
<dbReference type="AlphaFoldDB" id="A0A4R2R8S4"/>
<organism evidence="2 3">
    <name type="scientific">Tamaricihabitans halophyticus</name>
    <dbReference type="NCBI Taxonomy" id="1262583"/>
    <lineage>
        <taxon>Bacteria</taxon>
        <taxon>Bacillati</taxon>
        <taxon>Actinomycetota</taxon>
        <taxon>Actinomycetes</taxon>
        <taxon>Pseudonocardiales</taxon>
        <taxon>Pseudonocardiaceae</taxon>
        <taxon>Tamaricihabitans</taxon>
    </lineage>
</organism>
<name>A0A4R2R8S4_9PSEU</name>
<reference evidence="2 3" key="1">
    <citation type="submission" date="2019-03" db="EMBL/GenBank/DDBJ databases">
        <title>Genomic Encyclopedia of Type Strains, Phase IV (KMG-IV): sequencing the most valuable type-strain genomes for metagenomic binning, comparative biology and taxonomic classification.</title>
        <authorList>
            <person name="Goeker M."/>
        </authorList>
    </citation>
    <scope>NUCLEOTIDE SEQUENCE [LARGE SCALE GENOMIC DNA]</scope>
    <source>
        <strain evidence="2 3">DSM 45765</strain>
    </source>
</reference>